<gene>
    <name evidence="2" type="ORF">F4694_002573</name>
</gene>
<reference evidence="3" key="1">
    <citation type="submission" date="2020-07" db="EMBL/GenBank/DDBJ databases">
        <authorList>
            <person name="Partida-Martinez L."/>
            <person name="Huntemann M."/>
            <person name="Clum A."/>
            <person name="Wang J."/>
            <person name="Palaniappan K."/>
            <person name="Ritter S."/>
            <person name="Chen I.-M."/>
            <person name="Stamatis D."/>
            <person name="Reddy T."/>
            <person name="O'Malley R."/>
            <person name="Daum C."/>
            <person name="Shapiro N."/>
            <person name="Ivanova N."/>
            <person name="Kyrpides N."/>
            <person name="Woyke T."/>
        </authorList>
    </citation>
    <scope>NUCLEOTIDE SEQUENCE [LARGE SCALE GENOMIC DNA]</scope>
    <source>
        <strain evidence="3">AT2.8</strain>
    </source>
</reference>
<dbReference type="EMBL" id="JACCBX010000005">
    <property type="protein sequence ID" value="NYE05798.1"/>
    <property type="molecule type" value="Genomic_DNA"/>
</dbReference>
<feature type="region of interest" description="Disordered" evidence="1">
    <location>
        <begin position="19"/>
        <end position="46"/>
    </location>
</feature>
<protein>
    <submittedName>
        <fullName evidence="2">Uncharacterized protein</fullName>
    </submittedName>
</protein>
<comment type="caution">
    <text evidence="2">The sequence shown here is derived from an EMBL/GenBank/DDBJ whole genome shotgun (WGS) entry which is preliminary data.</text>
</comment>
<accession>A0A852TEK9</accession>
<sequence length="129" mass="15488">MAENDKDYKLNGENERFTRLMFGNRNRNSHFDDTEDDSQFKSEQKYNSQFVRQSKDFDDWFLGNRRKVSAKKSTTNLNPIENTLKNVDIELLMETMHMFITTSNQYKPIIKEISPLFNRFLKKFKSKKD</sequence>
<name>A0A852TEK9_9BACI</name>
<proteinExistence type="predicted"/>
<evidence type="ECO:0000313" key="2">
    <source>
        <dbReference type="EMBL" id="NYE05798.1"/>
    </source>
</evidence>
<dbReference type="Proteomes" id="UP000548423">
    <property type="component" value="Unassembled WGS sequence"/>
</dbReference>
<reference evidence="3" key="2">
    <citation type="submission" date="2020-08" db="EMBL/GenBank/DDBJ databases">
        <title>The Agave Microbiome: Exploring the role of microbial communities in plant adaptations to desert environments.</title>
        <authorList>
            <person name="Partida-Martinez L.P."/>
        </authorList>
    </citation>
    <scope>NUCLEOTIDE SEQUENCE [LARGE SCALE GENOMIC DNA]</scope>
    <source>
        <strain evidence="3">AT2.8</strain>
    </source>
</reference>
<evidence type="ECO:0000313" key="3">
    <source>
        <dbReference type="Proteomes" id="UP000548423"/>
    </source>
</evidence>
<evidence type="ECO:0000256" key="1">
    <source>
        <dbReference type="SAM" id="MobiDB-lite"/>
    </source>
</evidence>
<dbReference type="AlphaFoldDB" id="A0A852TEK9"/>
<organism evidence="2 3">
    <name type="scientific">Neobacillus niacini</name>
    <dbReference type="NCBI Taxonomy" id="86668"/>
    <lineage>
        <taxon>Bacteria</taxon>
        <taxon>Bacillati</taxon>
        <taxon>Bacillota</taxon>
        <taxon>Bacilli</taxon>
        <taxon>Bacillales</taxon>
        <taxon>Bacillaceae</taxon>
        <taxon>Neobacillus</taxon>
    </lineage>
</organism>